<reference evidence="1" key="1">
    <citation type="submission" date="2014-09" db="EMBL/GenBank/DDBJ databases">
        <authorList>
            <person name="Magalhaes I.L.F."/>
            <person name="Oliveira U."/>
            <person name="Santos F.R."/>
            <person name="Vidigal T.H.D.A."/>
            <person name="Brescovit A.D."/>
            <person name="Santos A.J."/>
        </authorList>
    </citation>
    <scope>NUCLEOTIDE SEQUENCE</scope>
    <source>
        <tissue evidence="1">Shoot tissue taken approximately 20 cm above the soil surface</tissue>
    </source>
</reference>
<sequence length="12" mass="1328">MLDKLPVIPSQS</sequence>
<name>A0A0A9BPU6_ARUDO</name>
<proteinExistence type="predicted"/>
<organism evidence="1">
    <name type="scientific">Arundo donax</name>
    <name type="common">Giant reed</name>
    <name type="synonym">Donax arundinaceus</name>
    <dbReference type="NCBI Taxonomy" id="35708"/>
    <lineage>
        <taxon>Eukaryota</taxon>
        <taxon>Viridiplantae</taxon>
        <taxon>Streptophyta</taxon>
        <taxon>Embryophyta</taxon>
        <taxon>Tracheophyta</taxon>
        <taxon>Spermatophyta</taxon>
        <taxon>Magnoliopsida</taxon>
        <taxon>Liliopsida</taxon>
        <taxon>Poales</taxon>
        <taxon>Poaceae</taxon>
        <taxon>PACMAD clade</taxon>
        <taxon>Arundinoideae</taxon>
        <taxon>Arundineae</taxon>
        <taxon>Arundo</taxon>
    </lineage>
</organism>
<evidence type="ECO:0000313" key="1">
    <source>
        <dbReference type="EMBL" id="JAD63225.1"/>
    </source>
</evidence>
<accession>A0A0A9BPU6</accession>
<reference evidence="1" key="2">
    <citation type="journal article" date="2015" name="Data Brief">
        <title>Shoot transcriptome of the giant reed, Arundo donax.</title>
        <authorList>
            <person name="Barrero R.A."/>
            <person name="Guerrero F.D."/>
            <person name="Moolhuijzen P."/>
            <person name="Goolsby J.A."/>
            <person name="Tidwell J."/>
            <person name="Bellgard S.E."/>
            <person name="Bellgard M.I."/>
        </authorList>
    </citation>
    <scope>NUCLEOTIDE SEQUENCE</scope>
    <source>
        <tissue evidence="1">Shoot tissue taken approximately 20 cm above the soil surface</tissue>
    </source>
</reference>
<dbReference type="EMBL" id="GBRH01234670">
    <property type="protein sequence ID" value="JAD63225.1"/>
    <property type="molecule type" value="Transcribed_RNA"/>
</dbReference>
<protein>
    <submittedName>
        <fullName evidence="1">Uncharacterized protein</fullName>
    </submittedName>
</protein>